<gene>
    <name evidence="9" type="ORF">CEUSTIGMA_g7941.t1</name>
</gene>
<sequence>MRQSSARASTEVMSTVHGHVSFPLVLTREDCQVLKGGTQALSTQQGLYSGLFVQRNKVQLMHSCITIQREAEKLQEAASMTLESSAEERSYQLVAVVVHSGEGATTGHYFTYCKGRTTTHASESKDVNLLTAGPAAEEKNFLAPAVSNGSMTWFCVSDKYVRAVTVEEVLASEAFILLYEGLN</sequence>
<dbReference type="InterPro" id="IPR038765">
    <property type="entry name" value="Papain-like_cys_pep_sf"/>
</dbReference>
<dbReference type="InterPro" id="IPR018200">
    <property type="entry name" value="USP_CS"/>
</dbReference>
<evidence type="ECO:0000256" key="5">
    <source>
        <dbReference type="ARBA" id="ARBA00022786"/>
    </source>
</evidence>
<dbReference type="SUPFAM" id="SSF54001">
    <property type="entry name" value="Cysteine proteinases"/>
    <property type="match status" value="1"/>
</dbReference>
<name>A0A250XBN4_9CHLO</name>
<proteinExistence type="inferred from homology"/>
<dbReference type="GO" id="GO:0004843">
    <property type="term" value="F:cysteine-type deubiquitinase activity"/>
    <property type="evidence" value="ECO:0007669"/>
    <property type="project" value="UniProtKB-EC"/>
</dbReference>
<dbReference type="EC" id="3.4.19.12" evidence="3"/>
<evidence type="ECO:0000256" key="2">
    <source>
        <dbReference type="ARBA" id="ARBA00009085"/>
    </source>
</evidence>
<dbReference type="GO" id="GO:0016579">
    <property type="term" value="P:protein deubiquitination"/>
    <property type="evidence" value="ECO:0007669"/>
    <property type="project" value="InterPro"/>
</dbReference>
<dbReference type="InterPro" id="IPR001394">
    <property type="entry name" value="Peptidase_C19_UCH"/>
</dbReference>
<dbReference type="Gene3D" id="3.90.70.10">
    <property type="entry name" value="Cysteine proteinases"/>
    <property type="match status" value="1"/>
</dbReference>
<dbReference type="GO" id="GO:0005634">
    <property type="term" value="C:nucleus"/>
    <property type="evidence" value="ECO:0007669"/>
    <property type="project" value="TreeGrafter"/>
</dbReference>
<evidence type="ECO:0000256" key="7">
    <source>
        <dbReference type="ARBA" id="ARBA00022807"/>
    </source>
</evidence>
<keyword evidence="4" id="KW-0645">Protease</keyword>
<keyword evidence="5" id="KW-0833">Ubl conjugation pathway</keyword>
<organism evidence="9 10">
    <name type="scientific">Chlamydomonas eustigma</name>
    <dbReference type="NCBI Taxonomy" id="1157962"/>
    <lineage>
        <taxon>Eukaryota</taxon>
        <taxon>Viridiplantae</taxon>
        <taxon>Chlorophyta</taxon>
        <taxon>core chlorophytes</taxon>
        <taxon>Chlorophyceae</taxon>
        <taxon>CS clade</taxon>
        <taxon>Chlamydomonadales</taxon>
        <taxon>Chlamydomonadaceae</taxon>
        <taxon>Chlamydomonas</taxon>
    </lineage>
</organism>
<dbReference type="Proteomes" id="UP000232323">
    <property type="component" value="Unassembled WGS sequence"/>
</dbReference>
<dbReference type="GO" id="GO:0005829">
    <property type="term" value="C:cytosol"/>
    <property type="evidence" value="ECO:0007669"/>
    <property type="project" value="TreeGrafter"/>
</dbReference>
<evidence type="ECO:0000256" key="4">
    <source>
        <dbReference type="ARBA" id="ARBA00022670"/>
    </source>
</evidence>
<comment type="caution">
    <text evidence="9">The sequence shown here is derived from an EMBL/GenBank/DDBJ whole genome shotgun (WGS) entry which is preliminary data.</text>
</comment>
<dbReference type="OrthoDB" id="2248014at2759"/>
<feature type="domain" description="USP" evidence="8">
    <location>
        <begin position="1"/>
        <end position="182"/>
    </location>
</feature>
<dbReference type="PROSITE" id="PS50235">
    <property type="entry name" value="USP_3"/>
    <property type="match status" value="1"/>
</dbReference>
<comment type="similarity">
    <text evidence="2">Belongs to the peptidase C19 family.</text>
</comment>
<evidence type="ECO:0000259" key="8">
    <source>
        <dbReference type="PROSITE" id="PS50235"/>
    </source>
</evidence>
<dbReference type="InterPro" id="IPR028889">
    <property type="entry name" value="USP"/>
</dbReference>
<comment type="catalytic activity">
    <reaction evidence="1">
        <text>Thiol-dependent hydrolysis of ester, thioester, amide, peptide and isopeptide bonds formed by the C-terminal Gly of ubiquitin (a 76-residue protein attached to proteins as an intracellular targeting signal).</text>
        <dbReference type="EC" id="3.4.19.12"/>
    </reaction>
</comment>
<reference evidence="9 10" key="1">
    <citation type="submission" date="2017-08" db="EMBL/GenBank/DDBJ databases">
        <title>Acidophilic green algal genome provides insights into adaptation to an acidic environment.</title>
        <authorList>
            <person name="Hirooka S."/>
            <person name="Hirose Y."/>
            <person name="Kanesaki Y."/>
            <person name="Higuchi S."/>
            <person name="Fujiwara T."/>
            <person name="Onuma R."/>
            <person name="Era A."/>
            <person name="Ohbayashi R."/>
            <person name="Uzuka A."/>
            <person name="Nozaki H."/>
            <person name="Yoshikawa H."/>
            <person name="Miyagishima S.Y."/>
        </authorList>
    </citation>
    <scope>NUCLEOTIDE SEQUENCE [LARGE SCALE GENOMIC DNA]</scope>
    <source>
        <strain evidence="9 10">NIES-2499</strain>
    </source>
</reference>
<keyword evidence="6" id="KW-0378">Hydrolase</keyword>
<keyword evidence="10" id="KW-1185">Reference proteome</keyword>
<protein>
    <recommendedName>
        <fullName evidence="3">ubiquitinyl hydrolase 1</fullName>
        <ecNumber evidence="3">3.4.19.12</ecNumber>
    </recommendedName>
</protein>
<dbReference type="PANTHER" id="PTHR24006">
    <property type="entry name" value="UBIQUITIN CARBOXYL-TERMINAL HYDROLASE"/>
    <property type="match status" value="1"/>
</dbReference>
<dbReference type="PANTHER" id="PTHR24006:SF888">
    <property type="entry name" value="UBIQUITIN CARBOXYL-TERMINAL HYDROLASE 30"/>
    <property type="match status" value="1"/>
</dbReference>
<dbReference type="AlphaFoldDB" id="A0A250XBN4"/>
<evidence type="ECO:0000313" key="9">
    <source>
        <dbReference type="EMBL" id="GAX80503.1"/>
    </source>
</evidence>
<dbReference type="GO" id="GO:0006508">
    <property type="term" value="P:proteolysis"/>
    <property type="evidence" value="ECO:0007669"/>
    <property type="project" value="UniProtKB-KW"/>
</dbReference>
<dbReference type="Pfam" id="PF00443">
    <property type="entry name" value="UCH"/>
    <property type="match status" value="1"/>
</dbReference>
<evidence type="ECO:0000256" key="6">
    <source>
        <dbReference type="ARBA" id="ARBA00022801"/>
    </source>
</evidence>
<evidence type="ECO:0000256" key="1">
    <source>
        <dbReference type="ARBA" id="ARBA00000707"/>
    </source>
</evidence>
<keyword evidence="7" id="KW-0788">Thiol protease</keyword>
<accession>A0A250XBN4</accession>
<evidence type="ECO:0000256" key="3">
    <source>
        <dbReference type="ARBA" id="ARBA00012759"/>
    </source>
</evidence>
<dbReference type="PROSITE" id="PS00973">
    <property type="entry name" value="USP_2"/>
    <property type="match status" value="1"/>
</dbReference>
<dbReference type="EMBL" id="BEGY01000053">
    <property type="protein sequence ID" value="GAX80503.1"/>
    <property type="molecule type" value="Genomic_DNA"/>
</dbReference>
<evidence type="ECO:0000313" key="10">
    <source>
        <dbReference type="Proteomes" id="UP000232323"/>
    </source>
</evidence>
<dbReference type="InterPro" id="IPR050164">
    <property type="entry name" value="Peptidase_C19"/>
</dbReference>